<accession>A0ACC0ADW0</accession>
<protein>
    <submittedName>
        <fullName evidence="1">Uncharacterized protein</fullName>
    </submittedName>
</protein>
<evidence type="ECO:0000313" key="2">
    <source>
        <dbReference type="Proteomes" id="UP001060085"/>
    </source>
</evidence>
<keyword evidence="2" id="KW-1185">Reference proteome</keyword>
<comment type="caution">
    <text evidence="1">The sequence shown here is derived from an EMBL/GenBank/DDBJ whole genome shotgun (WGS) entry which is preliminary data.</text>
</comment>
<dbReference type="Proteomes" id="UP001060085">
    <property type="component" value="Linkage Group LG06"/>
</dbReference>
<name>A0ACC0ADW0_CATRO</name>
<reference evidence="2" key="1">
    <citation type="journal article" date="2023" name="Nat. Plants">
        <title>Single-cell RNA sequencing provides a high-resolution roadmap for understanding the multicellular compartmentation of specialized metabolism.</title>
        <authorList>
            <person name="Sun S."/>
            <person name="Shen X."/>
            <person name="Li Y."/>
            <person name="Li Y."/>
            <person name="Wang S."/>
            <person name="Li R."/>
            <person name="Zhang H."/>
            <person name="Shen G."/>
            <person name="Guo B."/>
            <person name="Wei J."/>
            <person name="Xu J."/>
            <person name="St-Pierre B."/>
            <person name="Chen S."/>
            <person name="Sun C."/>
        </authorList>
    </citation>
    <scope>NUCLEOTIDE SEQUENCE [LARGE SCALE GENOMIC DNA]</scope>
</reference>
<proteinExistence type="predicted"/>
<organism evidence="1 2">
    <name type="scientific">Catharanthus roseus</name>
    <name type="common">Madagascar periwinkle</name>
    <name type="synonym">Vinca rosea</name>
    <dbReference type="NCBI Taxonomy" id="4058"/>
    <lineage>
        <taxon>Eukaryota</taxon>
        <taxon>Viridiplantae</taxon>
        <taxon>Streptophyta</taxon>
        <taxon>Embryophyta</taxon>
        <taxon>Tracheophyta</taxon>
        <taxon>Spermatophyta</taxon>
        <taxon>Magnoliopsida</taxon>
        <taxon>eudicotyledons</taxon>
        <taxon>Gunneridae</taxon>
        <taxon>Pentapetalae</taxon>
        <taxon>asterids</taxon>
        <taxon>lamiids</taxon>
        <taxon>Gentianales</taxon>
        <taxon>Apocynaceae</taxon>
        <taxon>Rauvolfioideae</taxon>
        <taxon>Vinceae</taxon>
        <taxon>Catharanthinae</taxon>
        <taxon>Catharanthus</taxon>
    </lineage>
</organism>
<dbReference type="EMBL" id="CM044706">
    <property type="protein sequence ID" value="KAI5658460.1"/>
    <property type="molecule type" value="Genomic_DNA"/>
</dbReference>
<gene>
    <name evidence="1" type="ORF">M9H77_27253</name>
</gene>
<evidence type="ECO:0000313" key="1">
    <source>
        <dbReference type="EMBL" id="KAI5658460.1"/>
    </source>
</evidence>
<sequence length="312" mass="35753">MHINLYYFCNSNWKLIKSKCASGSSTQPPPVPFRSRPPLPSHPSYTPVPYEPYGSSHPPSHSPDTVYDPYLHAPTVRPHIPYRFVAQKPLQEFSSQPRQIGDSSYSTYGHTTTAFGFSSSEPYIERHSIDRGFEGDRGLGEEHDRVRSLHIEGEADERLDDDGDDDDHDDGEDAGDEEQHIPVAPASGSDGRPRHKKGKGLTGSFMSVVSKISGSRNKRPDAWIYMYFPMFASTVRPETQACKPYIQQYPMGYKNEHKLLDIRLRLDMMTADEVRWTPYRMQEIRDCWISTRHGFIAYFDCVEPYMPDRLVR</sequence>